<feature type="region of interest" description="Disordered" evidence="2">
    <location>
        <begin position="249"/>
        <end position="272"/>
    </location>
</feature>
<dbReference type="GO" id="GO:0000794">
    <property type="term" value="C:condensed nuclear chromosome"/>
    <property type="evidence" value="ECO:0007669"/>
    <property type="project" value="TreeGrafter"/>
</dbReference>
<dbReference type="GO" id="GO:0003691">
    <property type="term" value="F:double-stranded telomeric DNA binding"/>
    <property type="evidence" value="ECO:0007669"/>
    <property type="project" value="TreeGrafter"/>
</dbReference>
<feature type="coiled-coil region" evidence="1">
    <location>
        <begin position="134"/>
        <end position="196"/>
    </location>
</feature>
<dbReference type="GO" id="GO:0006302">
    <property type="term" value="P:double-strand break repair"/>
    <property type="evidence" value="ECO:0007669"/>
    <property type="project" value="TreeGrafter"/>
</dbReference>
<dbReference type="Proteomes" id="UP000515908">
    <property type="component" value="Chromosome 21"/>
</dbReference>
<dbReference type="GO" id="GO:0007004">
    <property type="term" value="P:telomere maintenance via telomerase"/>
    <property type="evidence" value="ECO:0007669"/>
    <property type="project" value="TreeGrafter"/>
</dbReference>
<dbReference type="AlphaFoldDB" id="A0A7G2CR43"/>
<keyword evidence="4" id="KW-1185">Reference proteome</keyword>
<feature type="region of interest" description="Disordered" evidence="2">
    <location>
        <begin position="490"/>
        <end position="521"/>
    </location>
</feature>
<feature type="compositionally biased region" description="Low complexity" evidence="2">
    <location>
        <begin position="249"/>
        <end position="263"/>
    </location>
</feature>
<organism evidence="3 4">
    <name type="scientific">Angomonas deanei</name>
    <dbReference type="NCBI Taxonomy" id="59799"/>
    <lineage>
        <taxon>Eukaryota</taxon>
        <taxon>Discoba</taxon>
        <taxon>Euglenozoa</taxon>
        <taxon>Kinetoplastea</taxon>
        <taxon>Metakinetoplastina</taxon>
        <taxon>Trypanosomatida</taxon>
        <taxon>Trypanosomatidae</taxon>
        <taxon>Strigomonadinae</taxon>
        <taxon>Angomonas</taxon>
    </lineage>
</organism>
<proteinExistence type="predicted"/>
<dbReference type="PANTHER" id="PTHR18867">
    <property type="entry name" value="RAD50"/>
    <property type="match status" value="1"/>
</dbReference>
<dbReference type="Gene3D" id="1.10.287.1490">
    <property type="match status" value="1"/>
</dbReference>
<dbReference type="GO" id="GO:0030870">
    <property type="term" value="C:Mre11 complex"/>
    <property type="evidence" value="ECO:0007669"/>
    <property type="project" value="TreeGrafter"/>
</dbReference>
<gene>
    <name evidence="3" type="ORF">ADEAN_000900300</name>
</gene>
<dbReference type="PANTHER" id="PTHR18867:SF12">
    <property type="entry name" value="DNA REPAIR PROTEIN RAD50"/>
    <property type="match status" value="1"/>
</dbReference>
<protein>
    <submittedName>
        <fullName evidence="3">Uncharacterized protein</fullName>
    </submittedName>
</protein>
<dbReference type="VEuPathDB" id="TriTrypDB:ADEAN_000900300"/>
<evidence type="ECO:0000256" key="2">
    <source>
        <dbReference type="SAM" id="MobiDB-lite"/>
    </source>
</evidence>
<dbReference type="GO" id="GO:0000722">
    <property type="term" value="P:telomere maintenance via recombination"/>
    <property type="evidence" value="ECO:0007669"/>
    <property type="project" value="TreeGrafter"/>
</dbReference>
<dbReference type="EMBL" id="LR877165">
    <property type="protein sequence ID" value="CAD2221471.1"/>
    <property type="molecule type" value="Genomic_DNA"/>
</dbReference>
<reference evidence="3 4" key="1">
    <citation type="submission" date="2020-08" db="EMBL/GenBank/DDBJ databases">
        <authorList>
            <person name="Newling K."/>
            <person name="Davey J."/>
            <person name="Forrester S."/>
        </authorList>
    </citation>
    <scope>NUCLEOTIDE SEQUENCE [LARGE SCALE GENOMIC DNA]</scope>
    <source>
        <strain evidence="4">Crithidia deanei Carvalho (ATCC PRA-265)</strain>
    </source>
</reference>
<keyword evidence="1" id="KW-0175">Coiled coil</keyword>
<evidence type="ECO:0000313" key="4">
    <source>
        <dbReference type="Proteomes" id="UP000515908"/>
    </source>
</evidence>
<evidence type="ECO:0000256" key="1">
    <source>
        <dbReference type="SAM" id="Coils"/>
    </source>
</evidence>
<dbReference type="GO" id="GO:0070192">
    <property type="term" value="P:chromosome organization involved in meiotic cell cycle"/>
    <property type="evidence" value="ECO:0007669"/>
    <property type="project" value="TreeGrafter"/>
</dbReference>
<dbReference type="GO" id="GO:0051880">
    <property type="term" value="F:G-quadruplex DNA binding"/>
    <property type="evidence" value="ECO:0007669"/>
    <property type="project" value="TreeGrafter"/>
</dbReference>
<name>A0A7G2CR43_9TRYP</name>
<sequence>MSSNWGNRGYNTSVNNYKSSFDILREQRLAAQNQSTPSAGRETPSGFYDHTPSPLERSRYEVLHNPISMAVQSGIEEPPYYTRAPPTPAVRPQLDLMTRDDLYNECAKLRWSFDNAQELRERSEQGRIYYRDLVAKYQAEKDLLNSRLQSAIEAKSRAEEETGNYRRSCESLRNQLNDLEEEFRRAKLDLDRAHADLRGQFLLEGEQGGAQVVVGRMKEDLREKDACIVDLSRQNSELEAELERLRNALSPADQAAQPPASLSEYPRSTYDNDPLARQRLEDELQAAREELDQLRNTLDDERTAAERELQHARSESSQMGHKELENALRNSDALQETIDQLAAELAKRAPVSLSDWEDYQQKYSDLLQKNKQSESTVRQLERQLENGPTPNEEELAINENKDQLIQTYSEEVELRAKKEEALHQELETVSAQLQQSTKEQERLARVQKNRIVELEISEKDLKEANKKLEEEIAEKENALVDAAAATKRLGQELDASEQEKRDLEEQLRELQKQSSDDQKADEEIRRLQAALDELADRVGDEDIDELQQQLDERTAELEAEVARNRDLAANGRTLEAEIVELNSQVAALESRLAAKETEVGVSSQQSEAAVVGLEQELANAAEAVERISQALDASEQEKRDLEAQLRELQKQSSNNQKGC</sequence>
<dbReference type="GO" id="GO:0043047">
    <property type="term" value="F:single-stranded telomeric DNA binding"/>
    <property type="evidence" value="ECO:0007669"/>
    <property type="project" value="TreeGrafter"/>
</dbReference>
<feature type="compositionally biased region" description="Basic and acidic residues" evidence="2">
    <location>
        <begin position="497"/>
        <end position="521"/>
    </location>
</feature>
<accession>A0A7G2CR43</accession>
<evidence type="ECO:0000313" key="3">
    <source>
        <dbReference type="EMBL" id="CAD2221471.1"/>
    </source>
</evidence>